<proteinExistence type="predicted"/>
<gene>
    <name evidence="1" type="ORF">B0I00_1902</name>
</gene>
<protein>
    <submittedName>
        <fullName evidence="1">Uncharacterized protein</fullName>
    </submittedName>
</protein>
<dbReference type="EMBL" id="PHUF01000003">
    <property type="protein sequence ID" value="PKB19662.1"/>
    <property type="molecule type" value="Genomic_DNA"/>
</dbReference>
<dbReference type="AlphaFoldDB" id="A0A2N0HL48"/>
<dbReference type="Proteomes" id="UP000232587">
    <property type="component" value="Unassembled WGS sequence"/>
</dbReference>
<evidence type="ECO:0000313" key="1">
    <source>
        <dbReference type="EMBL" id="PKB19662.1"/>
    </source>
</evidence>
<comment type="caution">
    <text evidence="1">The sequence shown here is derived from an EMBL/GenBank/DDBJ whole genome shotgun (WGS) entry which is preliminary data.</text>
</comment>
<name>A0A2N0HL48_9SPHN</name>
<keyword evidence="2" id="KW-1185">Reference proteome</keyword>
<sequence length="372" mass="39258">MANRWCDGLGRYGGNKALMLNGSSSQAWAQVSGYWNLSTANPRTGTHCLRLTDQIPTSEARRVFGEPLEEVLFGFALFAHDLPSREPAIGASASSSEVLLAGGVSFDIRDQANIPQLSFILGTDGAIEVRRRPGGPYGTSQLIARTVPVIGAGAYQHVEIYARASNENGAIEIRVDEITRLNLTGIDTVSSSSVEFSQVSWGAGFNGAAPTIDLADFYCNDTVNDGSGCHTFIGDCKSGWLQPNTNTAQADFTLSAGASGYALLDDLPPDDATYIETASATARSDFGLQNPPANLVEVLTARPAVRAMKDDAGTALIAPSLVSNGVKAAVEDQPVTTAFAYYDQNVPFDPDTAAPWDLAGLTAALEAIERTA</sequence>
<organism evidence="1 2">
    <name type="scientific">Novosphingobium kunmingense</name>
    <dbReference type="NCBI Taxonomy" id="1211806"/>
    <lineage>
        <taxon>Bacteria</taxon>
        <taxon>Pseudomonadati</taxon>
        <taxon>Pseudomonadota</taxon>
        <taxon>Alphaproteobacteria</taxon>
        <taxon>Sphingomonadales</taxon>
        <taxon>Sphingomonadaceae</taxon>
        <taxon>Novosphingobium</taxon>
    </lineage>
</organism>
<accession>A0A2N0HL48</accession>
<reference evidence="1 2" key="1">
    <citation type="submission" date="2017-11" db="EMBL/GenBank/DDBJ databases">
        <title>Genomic Encyclopedia of Type Strains, Phase III (KMG-III): the genomes of soil and plant-associated and newly described type strains.</title>
        <authorList>
            <person name="Whitman W."/>
        </authorList>
    </citation>
    <scope>NUCLEOTIDE SEQUENCE [LARGE SCALE GENOMIC DNA]</scope>
    <source>
        <strain evidence="1 2">CGMCC 1.12274</strain>
    </source>
</reference>
<dbReference type="RefSeq" id="WP_100867109.1">
    <property type="nucleotide sequence ID" value="NZ_PHUF01000003.1"/>
</dbReference>
<evidence type="ECO:0000313" key="2">
    <source>
        <dbReference type="Proteomes" id="UP000232587"/>
    </source>
</evidence>